<evidence type="ECO:0000313" key="12">
    <source>
        <dbReference type="Proteomes" id="UP001408594"/>
    </source>
</evidence>
<keyword evidence="8 10" id="KW-1133">Transmembrane helix</keyword>
<protein>
    <recommendedName>
        <fullName evidence="4">Nicotinamide riboside transporter PnuC</fullName>
    </recommendedName>
</protein>
<evidence type="ECO:0000256" key="7">
    <source>
        <dbReference type="ARBA" id="ARBA00022692"/>
    </source>
</evidence>
<evidence type="ECO:0000256" key="4">
    <source>
        <dbReference type="ARBA" id="ARBA00017522"/>
    </source>
</evidence>
<evidence type="ECO:0000256" key="1">
    <source>
        <dbReference type="ARBA" id="ARBA00002672"/>
    </source>
</evidence>
<evidence type="ECO:0000256" key="2">
    <source>
        <dbReference type="ARBA" id="ARBA00004651"/>
    </source>
</evidence>
<comment type="function">
    <text evidence="1">Required for nicotinamide riboside transport across the inner membrane.</text>
</comment>
<dbReference type="EMBL" id="BAABRT010000021">
    <property type="protein sequence ID" value="GAA5525849.1"/>
    <property type="molecule type" value="Genomic_DNA"/>
</dbReference>
<organism evidence="11 12">
    <name type="scientific">Microbulbifer aestuariivivens</name>
    <dbReference type="NCBI Taxonomy" id="1908308"/>
    <lineage>
        <taxon>Bacteria</taxon>
        <taxon>Pseudomonadati</taxon>
        <taxon>Pseudomonadota</taxon>
        <taxon>Gammaproteobacteria</taxon>
        <taxon>Cellvibrionales</taxon>
        <taxon>Microbulbiferaceae</taxon>
        <taxon>Microbulbifer</taxon>
    </lineage>
</organism>
<evidence type="ECO:0000256" key="9">
    <source>
        <dbReference type="ARBA" id="ARBA00023136"/>
    </source>
</evidence>
<dbReference type="PANTHER" id="PTHR36122">
    <property type="entry name" value="NICOTINAMIDE RIBOSIDE TRANSPORTER PNUC"/>
    <property type="match status" value="1"/>
</dbReference>
<dbReference type="RefSeq" id="WP_345551856.1">
    <property type="nucleotide sequence ID" value="NZ_BAABRT010000021.1"/>
</dbReference>
<gene>
    <name evidence="11" type="primary">pnuC</name>
    <name evidence="11" type="ORF">Maes01_02422</name>
</gene>
<keyword evidence="12" id="KW-1185">Reference proteome</keyword>
<comment type="similarity">
    <text evidence="3">Belongs to the nicotinamide ribonucleoside (NR) uptake permease (TC 4.B.1) family.</text>
</comment>
<feature type="transmembrane region" description="Helical" evidence="10">
    <location>
        <begin position="176"/>
        <end position="198"/>
    </location>
</feature>
<name>A0ABP9WS23_9GAMM</name>
<evidence type="ECO:0000256" key="6">
    <source>
        <dbReference type="ARBA" id="ARBA00022475"/>
    </source>
</evidence>
<reference evidence="11 12" key="1">
    <citation type="submission" date="2024-02" db="EMBL/GenBank/DDBJ databases">
        <title>Microbulbifer aestuariivivens NBRC 112533.</title>
        <authorList>
            <person name="Ichikawa N."/>
            <person name="Katano-Makiyama Y."/>
            <person name="Hidaka K."/>
        </authorList>
    </citation>
    <scope>NUCLEOTIDE SEQUENCE [LARGE SCALE GENOMIC DNA]</scope>
    <source>
        <strain evidence="11 12">NBRC 112533</strain>
    </source>
</reference>
<feature type="transmembrane region" description="Helical" evidence="10">
    <location>
        <begin position="12"/>
        <end position="34"/>
    </location>
</feature>
<feature type="transmembrane region" description="Helical" evidence="10">
    <location>
        <begin position="41"/>
        <end position="60"/>
    </location>
</feature>
<keyword evidence="6" id="KW-1003">Cell membrane</keyword>
<keyword evidence="7 10" id="KW-0812">Transmembrane</keyword>
<comment type="caution">
    <text evidence="11">The sequence shown here is derived from an EMBL/GenBank/DDBJ whole genome shotgun (WGS) entry which is preliminary data.</text>
</comment>
<dbReference type="PANTHER" id="PTHR36122:SF2">
    <property type="entry name" value="NICOTINAMIDE RIBOSIDE TRANSPORTER PNUC"/>
    <property type="match status" value="1"/>
</dbReference>
<evidence type="ECO:0000313" key="11">
    <source>
        <dbReference type="EMBL" id="GAA5525849.1"/>
    </source>
</evidence>
<feature type="transmembrane region" description="Helical" evidence="10">
    <location>
        <begin position="104"/>
        <end position="121"/>
    </location>
</feature>
<evidence type="ECO:0000256" key="3">
    <source>
        <dbReference type="ARBA" id="ARBA00006669"/>
    </source>
</evidence>
<dbReference type="Proteomes" id="UP001408594">
    <property type="component" value="Unassembled WGS sequence"/>
</dbReference>
<dbReference type="Pfam" id="PF04973">
    <property type="entry name" value="NMN_transporter"/>
    <property type="match status" value="1"/>
</dbReference>
<accession>A0ABP9WS23</accession>
<sequence length="213" mass="24543">MSEPEPGSALTAALAAMSLWEIAAVVLALAYLLLAMWEKISCWYAAFASTAIYTVLFWDVNLLMESALQIFYLIMAVYGWWQWRHHRERQQDLHIHRWTPAQHMVAIVGVLCLTLLFGYLLDTRTSAALPYLDSFTTWGAVVTTFMVARKVLENWLYWFVIDGVSIYLYLDRELYLTALLFLVYVVLVVVGFFQWLAIYRRENQNAGKPAALA</sequence>
<keyword evidence="9 10" id="KW-0472">Membrane</keyword>
<evidence type="ECO:0000256" key="10">
    <source>
        <dbReference type="SAM" id="Phobius"/>
    </source>
</evidence>
<dbReference type="InterPro" id="IPR006419">
    <property type="entry name" value="NMN_transpt_PnuC"/>
</dbReference>
<proteinExistence type="inferred from homology"/>
<comment type="subcellular location">
    <subcellularLocation>
        <location evidence="2">Cell membrane</location>
        <topology evidence="2">Multi-pass membrane protein</topology>
    </subcellularLocation>
</comment>
<keyword evidence="5" id="KW-0813">Transport</keyword>
<feature type="transmembrane region" description="Helical" evidence="10">
    <location>
        <begin position="66"/>
        <end position="83"/>
    </location>
</feature>
<evidence type="ECO:0000256" key="8">
    <source>
        <dbReference type="ARBA" id="ARBA00022989"/>
    </source>
</evidence>
<dbReference type="NCBIfam" id="TIGR01528">
    <property type="entry name" value="NMN_trans_PnuC"/>
    <property type="match status" value="1"/>
</dbReference>
<evidence type="ECO:0000256" key="5">
    <source>
        <dbReference type="ARBA" id="ARBA00022448"/>
    </source>
</evidence>